<dbReference type="InterPro" id="IPR019734">
    <property type="entry name" value="TPR_rpt"/>
</dbReference>
<evidence type="ECO:0000313" key="2">
    <source>
        <dbReference type="EMBL" id="GAU95156.1"/>
    </source>
</evidence>
<dbReference type="AlphaFoldDB" id="A0A1D1UZX4"/>
<name>A0A1D1UZX4_RAMVA</name>
<evidence type="ECO:0000256" key="1">
    <source>
        <dbReference type="SAM" id="MobiDB-lite"/>
    </source>
</evidence>
<dbReference type="InterPro" id="IPR019412">
    <property type="entry name" value="IML2/TPR_39"/>
</dbReference>
<dbReference type="Gene3D" id="1.25.40.10">
    <property type="entry name" value="Tetratricopeptide repeat domain"/>
    <property type="match status" value="1"/>
</dbReference>
<proteinExistence type="predicted"/>
<dbReference type="PANTHER" id="PTHR31859">
    <property type="entry name" value="TETRATRICOPEPTIDE REPEAT PROTEIN 39 FAMILY MEMBER"/>
    <property type="match status" value="1"/>
</dbReference>
<feature type="region of interest" description="Disordered" evidence="1">
    <location>
        <begin position="25"/>
        <end position="63"/>
    </location>
</feature>
<dbReference type="Proteomes" id="UP000186922">
    <property type="component" value="Unassembled WGS sequence"/>
</dbReference>
<dbReference type="SUPFAM" id="SSF48452">
    <property type="entry name" value="TPR-like"/>
    <property type="match status" value="1"/>
</dbReference>
<feature type="compositionally biased region" description="Polar residues" evidence="1">
    <location>
        <begin position="41"/>
        <end position="55"/>
    </location>
</feature>
<sequence length="638" mass="72019">MLSSSPLSSPRLPPLAKVEFPETGHSNVFWNGSTTDDRLQEGSQRTSGETEISQTAEEEKDTARSIAEQALLEEIHVAQRAIQLFYNNDIAGAKRTVEDRVHHSMYAAVTYGTILYLQALMTVTAEDARAAIKTLKNAQNLCWSKRQGRFSRAKRNEEQVHAELCYAECGLMLSALVLAEDVGLTALIRAGWKFKSSHSTYQTCLGILREREWSNPKLKAHFESGVRLGIGSFNLIFSCVPSKHAKYLSMVGFKGVAKVGHSELEAGVRSNGCRNISCLLVATAWETYGKIILGTGHCDLAGAENSLKDLLHAYPNGAPFLFLQGRVAMLKGQFREALEHFDKSMKAQMEWIQSQHMCLWESMWCHSCLMDYQKAAEIAYYLYKENSWSKATYAYLTASFLLMMDKQEMHYLDTKVTVRDLMKEALAKKQKLAGRSLLSEKLAEKRYKRYIEQGRELIFPATECFYLFGGMTSFSNRPDLVLRLLVLIEAKVLEVRNSTSRDSPSGLTFHTDSIYQLDLLRGICLGYLGRLDEAFGILDGIVEAEDDIAEDKFLPPHAAIELACLKLRTKDHTAAMEYCTKALSFKDYFMQTKLELRILATMELTEERQRQLEAEEKDAPMVKDSPDEFHTPPSSPKM</sequence>
<dbReference type="SMART" id="SM00028">
    <property type="entry name" value="TPR"/>
    <property type="match status" value="2"/>
</dbReference>
<dbReference type="PANTHER" id="PTHR31859:SF9">
    <property type="entry name" value="TETRATRICOPEPTIDE REPEAT PROTEIN 39B"/>
    <property type="match status" value="1"/>
</dbReference>
<dbReference type="Pfam" id="PF10300">
    <property type="entry name" value="Iml2-TPR_39"/>
    <property type="match status" value="1"/>
</dbReference>
<dbReference type="OrthoDB" id="43460at2759"/>
<feature type="compositionally biased region" description="Basic and acidic residues" evidence="1">
    <location>
        <begin position="608"/>
        <end position="630"/>
    </location>
</feature>
<comment type="caution">
    <text evidence="2">The sequence shown here is derived from an EMBL/GenBank/DDBJ whole genome shotgun (WGS) entry which is preliminary data.</text>
</comment>
<organism evidence="2 3">
    <name type="scientific">Ramazzottius varieornatus</name>
    <name type="common">Water bear</name>
    <name type="synonym">Tardigrade</name>
    <dbReference type="NCBI Taxonomy" id="947166"/>
    <lineage>
        <taxon>Eukaryota</taxon>
        <taxon>Metazoa</taxon>
        <taxon>Ecdysozoa</taxon>
        <taxon>Tardigrada</taxon>
        <taxon>Eutardigrada</taxon>
        <taxon>Parachela</taxon>
        <taxon>Hypsibioidea</taxon>
        <taxon>Ramazzottiidae</taxon>
        <taxon>Ramazzottius</taxon>
    </lineage>
</organism>
<protein>
    <submittedName>
        <fullName evidence="2">Uncharacterized protein</fullName>
    </submittedName>
</protein>
<gene>
    <name evidence="2" type="primary">RvY_06828-1</name>
    <name evidence="2" type="synonym">RvY_06828.1</name>
    <name evidence="2" type="ORF">RvY_06828</name>
</gene>
<dbReference type="InterPro" id="IPR011990">
    <property type="entry name" value="TPR-like_helical_dom_sf"/>
</dbReference>
<dbReference type="EMBL" id="BDGG01000003">
    <property type="protein sequence ID" value="GAU95156.1"/>
    <property type="molecule type" value="Genomic_DNA"/>
</dbReference>
<accession>A0A1D1UZX4</accession>
<feature type="region of interest" description="Disordered" evidence="1">
    <location>
        <begin position="608"/>
        <end position="638"/>
    </location>
</feature>
<evidence type="ECO:0000313" key="3">
    <source>
        <dbReference type="Proteomes" id="UP000186922"/>
    </source>
</evidence>
<feature type="compositionally biased region" description="Polar residues" evidence="1">
    <location>
        <begin position="25"/>
        <end position="34"/>
    </location>
</feature>
<reference evidence="2 3" key="1">
    <citation type="journal article" date="2016" name="Nat. Commun.">
        <title>Extremotolerant tardigrade genome and improved radiotolerance of human cultured cells by tardigrade-unique protein.</title>
        <authorList>
            <person name="Hashimoto T."/>
            <person name="Horikawa D.D."/>
            <person name="Saito Y."/>
            <person name="Kuwahara H."/>
            <person name="Kozuka-Hata H."/>
            <person name="Shin-I T."/>
            <person name="Minakuchi Y."/>
            <person name="Ohishi K."/>
            <person name="Motoyama A."/>
            <person name="Aizu T."/>
            <person name="Enomoto A."/>
            <person name="Kondo K."/>
            <person name="Tanaka S."/>
            <person name="Hara Y."/>
            <person name="Koshikawa S."/>
            <person name="Sagara H."/>
            <person name="Miura T."/>
            <person name="Yokobori S."/>
            <person name="Miyagawa K."/>
            <person name="Suzuki Y."/>
            <person name="Kubo T."/>
            <person name="Oyama M."/>
            <person name="Kohara Y."/>
            <person name="Fujiyama A."/>
            <person name="Arakawa K."/>
            <person name="Katayama T."/>
            <person name="Toyoda A."/>
            <person name="Kunieda T."/>
        </authorList>
    </citation>
    <scope>NUCLEOTIDE SEQUENCE [LARGE SCALE GENOMIC DNA]</scope>
    <source>
        <strain evidence="2 3">YOKOZUNA-1</strain>
    </source>
</reference>
<keyword evidence="3" id="KW-1185">Reference proteome</keyword>